<dbReference type="Proteomes" id="UP000233618">
    <property type="component" value="Unassembled WGS sequence"/>
</dbReference>
<evidence type="ECO:0000313" key="1">
    <source>
        <dbReference type="EMBL" id="PKQ65406.1"/>
    </source>
</evidence>
<proteinExistence type="predicted"/>
<dbReference type="AlphaFoldDB" id="A0A2N3I530"/>
<gene>
    <name evidence="1" type="ORF">BZG01_13200</name>
</gene>
<organism evidence="1 2">
    <name type="scientific">Labilibaculum manganireducens</name>
    <dbReference type="NCBI Taxonomy" id="1940525"/>
    <lineage>
        <taxon>Bacteria</taxon>
        <taxon>Pseudomonadati</taxon>
        <taxon>Bacteroidota</taxon>
        <taxon>Bacteroidia</taxon>
        <taxon>Marinilabiliales</taxon>
        <taxon>Marinifilaceae</taxon>
        <taxon>Labilibaculum</taxon>
    </lineage>
</organism>
<sequence length="76" mass="9048">MISADDFTSWKSVNFYQMKNPELRSPGFSLTLITNLNLIYEKKLSVFYITNVVCRNAKRIELKLRKLKNSFVYFLF</sequence>
<name>A0A2N3I530_9BACT</name>
<evidence type="ECO:0000313" key="2">
    <source>
        <dbReference type="Proteomes" id="UP000233618"/>
    </source>
</evidence>
<protein>
    <submittedName>
        <fullName evidence="1">Uncharacterized protein</fullName>
    </submittedName>
</protein>
<dbReference type="EMBL" id="MVDE01000019">
    <property type="protein sequence ID" value="PKQ65406.1"/>
    <property type="molecule type" value="Genomic_DNA"/>
</dbReference>
<comment type="caution">
    <text evidence="1">The sequence shown here is derived from an EMBL/GenBank/DDBJ whole genome shotgun (WGS) entry which is preliminary data.</text>
</comment>
<keyword evidence="2" id="KW-1185">Reference proteome</keyword>
<reference evidence="1 2" key="1">
    <citation type="journal article" date="2017" name="Front. Microbiol.">
        <title>Labilibaculum manganireducens gen. nov., sp. nov. and Labilibaculum filiforme sp. nov., Novel Bacteroidetes Isolated from Subsurface Sediments of the Baltic Sea.</title>
        <authorList>
            <person name="Vandieken V."/>
            <person name="Marshall I.P."/>
            <person name="Niemann H."/>
            <person name="Engelen B."/>
            <person name="Cypionka H."/>
        </authorList>
    </citation>
    <scope>NUCLEOTIDE SEQUENCE [LARGE SCALE GENOMIC DNA]</scope>
    <source>
        <strain evidence="1 2">59.10-2M</strain>
    </source>
</reference>
<accession>A0A2N3I530</accession>